<accession>A0A941FF35</accession>
<sequence length="160" mass="17042">MNSRLTGGAVRAALVPLGTCVAALLLLTAYTATGAAGDPPPRISVSNGRIFMPSNPQSTAAFFDISNTGAAEDVLESVSSPELGITMFNRRVTKDGAGRMESLNTIRIPAGGVVRMSPYSVDVMIYDPPKLKPGDKVPFDLWFRYSGRVRVDAVATPPQW</sequence>
<proteinExistence type="predicted"/>
<dbReference type="AlphaFoldDB" id="A0A941FF35"/>
<keyword evidence="3" id="KW-1185">Reference proteome</keyword>
<organism evidence="2 3">
    <name type="scientific">Streptomyces tuirus</name>
    <dbReference type="NCBI Taxonomy" id="68278"/>
    <lineage>
        <taxon>Bacteria</taxon>
        <taxon>Bacillati</taxon>
        <taxon>Actinomycetota</taxon>
        <taxon>Actinomycetes</taxon>
        <taxon>Kitasatosporales</taxon>
        <taxon>Streptomycetaceae</taxon>
        <taxon>Streptomyces</taxon>
    </lineage>
</organism>
<dbReference type="Proteomes" id="UP000682308">
    <property type="component" value="Unassembled WGS sequence"/>
</dbReference>
<dbReference type="Pfam" id="PF04314">
    <property type="entry name" value="PCuAC"/>
    <property type="match status" value="1"/>
</dbReference>
<protein>
    <submittedName>
        <fullName evidence="2">Copper chaperone PCu(A)C</fullName>
    </submittedName>
</protein>
<dbReference type="PANTHER" id="PTHR36302">
    <property type="entry name" value="BLR7088 PROTEIN"/>
    <property type="match status" value="1"/>
</dbReference>
<dbReference type="Gene3D" id="2.60.40.1890">
    <property type="entry name" value="PCu(A)C copper chaperone"/>
    <property type="match status" value="1"/>
</dbReference>
<feature type="chain" id="PRO_5039322221" evidence="1">
    <location>
        <begin position="35"/>
        <end position="160"/>
    </location>
</feature>
<comment type="caution">
    <text evidence="2">The sequence shown here is derived from an EMBL/GenBank/DDBJ whole genome shotgun (WGS) entry which is preliminary data.</text>
</comment>
<dbReference type="InterPro" id="IPR007410">
    <property type="entry name" value="LpqE-like"/>
</dbReference>
<reference evidence="2 3" key="1">
    <citation type="submission" date="2021-04" db="EMBL/GenBank/DDBJ databases">
        <title>Characterization of the biosynthetic gene cluster of new lipopeptides with antitumor activity in the genome of the marine Streptomyces PHM034.</title>
        <authorList>
            <person name="Ceniceros A."/>
            <person name="Canedo L."/>
            <person name="Mendez C."/>
            <person name="Olano C."/>
            <person name="Schleissner C."/>
            <person name="Cuevas C."/>
            <person name="De La Calle F."/>
            <person name="Salas J.A."/>
        </authorList>
    </citation>
    <scope>NUCLEOTIDE SEQUENCE [LARGE SCALE GENOMIC DNA]</scope>
    <source>
        <strain evidence="2 3">PHM034</strain>
    </source>
</reference>
<keyword evidence="1" id="KW-0732">Signal</keyword>
<name>A0A941FF35_9ACTN</name>
<dbReference type="InterPro" id="IPR058248">
    <property type="entry name" value="Lxx211020-like"/>
</dbReference>
<dbReference type="InterPro" id="IPR036182">
    <property type="entry name" value="PCuAC_sf"/>
</dbReference>
<dbReference type="SUPFAM" id="SSF110087">
    <property type="entry name" value="DR1885-like metal-binding protein"/>
    <property type="match status" value="1"/>
</dbReference>
<evidence type="ECO:0000256" key="1">
    <source>
        <dbReference type="SAM" id="SignalP"/>
    </source>
</evidence>
<feature type="signal peptide" evidence="1">
    <location>
        <begin position="1"/>
        <end position="34"/>
    </location>
</feature>
<dbReference type="EMBL" id="JAGTPG010000002">
    <property type="protein sequence ID" value="MBR8642804.1"/>
    <property type="molecule type" value="Genomic_DNA"/>
</dbReference>
<evidence type="ECO:0000313" key="2">
    <source>
        <dbReference type="EMBL" id="MBR8642804.1"/>
    </source>
</evidence>
<gene>
    <name evidence="2" type="ORF">KEF29_34590</name>
</gene>
<dbReference type="PANTHER" id="PTHR36302:SF1">
    <property type="entry name" value="COPPER CHAPERONE PCU(A)C"/>
    <property type="match status" value="1"/>
</dbReference>
<evidence type="ECO:0000313" key="3">
    <source>
        <dbReference type="Proteomes" id="UP000682308"/>
    </source>
</evidence>